<protein>
    <submittedName>
        <fullName evidence="4">N-acetyltransferase</fullName>
    </submittedName>
</protein>
<dbReference type="GO" id="GO:0016747">
    <property type="term" value="F:acyltransferase activity, transferring groups other than amino-acyl groups"/>
    <property type="evidence" value="ECO:0007669"/>
    <property type="project" value="InterPro"/>
</dbReference>
<organism evidence="4 5">
    <name type="scientific">Shouchella clausii</name>
    <name type="common">Alkalihalobacillus clausii</name>
    <dbReference type="NCBI Taxonomy" id="79880"/>
    <lineage>
        <taxon>Bacteria</taxon>
        <taxon>Bacillati</taxon>
        <taxon>Bacillota</taxon>
        <taxon>Bacilli</taxon>
        <taxon>Bacillales</taxon>
        <taxon>Bacillaceae</taxon>
        <taxon>Shouchella</taxon>
    </lineage>
</organism>
<comment type="caution">
    <text evidence="4">The sequence shown here is derived from an EMBL/GenBank/DDBJ whole genome shotgun (WGS) entry which is preliminary data.</text>
</comment>
<dbReference type="RefSeq" id="WP_011248605.1">
    <property type="nucleotide sequence ID" value="NZ_BOQS01000013.1"/>
</dbReference>
<gene>
    <name evidence="4" type="ORF">CHH72_11320</name>
</gene>
<evidence type="ECO:0000256" key="1">
    <source>
        <dbReference type="ARBA" id="ARBA00022679"/>
    </source>
</evidence>
<evidence type="ECO:0000313" key="4">
    <source>
        <dbReference type="EMBL" id="PAE88956.1"/>
    </source>
</evidence>
<dbReference type="PANTHER" id="PTHR43072:SF23">
    <property type="entry name" value="UPF0039 PROTEIN C11D3.02C"/>
    <property type="match status" value="1"/>
</dbReference>
<keyword evidence="2" id="KW-0012">Acyltransferase</keyword>
<dbReference type="Gene3D" id="3.40.630.30">
    <property type="match status" value="1"/>
</dbReference>
<dbReference type="Pfam" id="PF00583">
    <property type="entry name" value="Acetyltransf_1"/>
    <property type="match status" value="1"/>
</dbReference>
<evidence type="ECO:0000313" key="5">
    <source>
        <dbReference type="Proteomes" id="UP000216207"/>
    </source>
</evidence>
<dbReference type="InterPro" id="IPR016181">
    <property type="entry name" value="Acyl_CoA_acyltransferase"/>
</dbReference>
<proteinExistence type="predicted"/>
<dbReference type="CDD" id="cd04301">
    <property type="entry name" value="NAT_SF"/>
    <property type="match status" value="1"/>
</dbReference>
<keyword evidence="1 4" id="KW-0808">Transferase</keyword>
<accession>A0A268NZM3</accession>
<sequence length="165" mass="18582">MEYTVRQMIKDDWEQVKFIYEAGIATGNATFETQAPTYEKWRTSAHPECCFVADDGTSVLGWCKVTSVSDRCVYAGVGEVSVYVHPEARGKGIGDVLLGESIKSSEQQGFWTLQAGIFPENAPSLHLHKKHGFRELGRRERIGKMNGIWRDVLLLERRSMTIGID</sequence>
<name>A0A268NZM3_SHOCL</name>
<reference evidence="4 5" key="1">
    <citation type="submission" date="2017-07" db="EMBL/GenBank/DDBJ databases">
        <title>Isolation and whole genome analysis of endospore-forming bacteria from heroin.</title>
        <authorList>
            <person name="Kalinowski J."/>
            <person name="Ahrens B."/>
            <person name="Al-Dilaimi A."/>
            <person name="Winkler A."/>
            <person name="Wibberg D."/>
            <person name="Schleenbecker U."/>
            <person name="Ruckert C."/>
            <person name="Wolfel R."/>
            <person name="Grass G."/>
        </authorList>
    </citation>
    <scope>NUCLEOTIDE SEQUENCE [LARGE SCALE GENOMIC DNA]</scope>
    <source>
        <strain evidence="4 5">7539</strain>
    </source>
</reference>
<dbReference type="Proteomes" id="UP000216207">
    <property type="component" value="Unassembled WGS sequence"/>
</dbReference>
<dbReference type="InterPro" id="IPR000182">
    <property type="entry name" value="GNAT_dom"/>
</dbReference>
<dbReference type="AlphaFoldDB" id="A0A268NZM3"/>
<dbReference type="SUPFAM" id="SSF55729">
    <property type="entry name" value="Acyl-CoA N-acyltransferases (Nat)"/>
    <property type="match status" value="1"/>
</dbReference>
<evidence type="ECO:0000256" key="2">
    <source>
        <dbReference type="ARBA" id="ARBA00023315"/>
    </source>
</evidence>
<dbReference type="PROSITE" id="PS51186">
    <property type="entry name" value="GNAT"/>
    <property type="match status" value="1"/>
</dbReference>
<feature type="domain" description="N-acetyltransferase" evidence="3">
    <location>
        <begin position="3"/>
        <end position="155"/>
    </location>
</feature>
<evidence type="ECO:0000259" key="3">
    <source>
        <dbReference type="PROSITE" id="PS51186"/>
    </source>
</evidence>
<dbReference type="OMA" id="CETGPWR"/>
<dbReference type="PANTHER" id="PTHR43072">
    <property type="entry name" value="N-ACETYLTRANSFERASE"/>
    <property type="match status" value="1"/>
</dbReference>
<dbReference type="EMBL" id="NPCC01000012">
    <property type="protein sequence ID" value="PAE88956.1"/>
    <property type="molecule type" value="Genomic_DNA"/>
</dbReference>